<organism evidence="1 2">
    <name type="scientific">Helianthus annuus</name>
    <name type="common">Common sunflower</name>
    <dbReference type="NCBI Taxonomy" id="4232"/>
    <lineage>
        <taxon>Eukaryota</taxon>
        <taxon>Viridiplantae</taxon>
        <taxon>Streptophyta</taxon>
        <taxon>Embryophyta</taxon>
        <taxon>Tracheophyta</taxon>
        <taxon>Spermatophyta</taxon>
        <taxon>Magnoliopsida</taxon>
        <taxon>eudicotyledons</taxon>
        <taxon>Gunneridae</taxon>
        <taxon>Pentapetalae</taxon>
        <taxon>asterids</taxon>
        <taxon>campanulids</taxon>
        <taxon>Asterales</taxon>
        <taxon>Asteraceae</taxon>
        <taxon>Asteroideae</taxon>
        <taxon>Heliantheae alliance</taxon>
        <taxon>Heliantheae</taxon>
        <taxon>Helianthus</taxon>
    </lineage>
</organism>
<gene>
    <name evidence="1" type="ORF">HanXRQr2_Chr05g0229861</name>
</gene>
<dbReference type="AlphaFoldDB" id="A0A9K3J2C2"/>
<name>A0A9K3J2C2_HELAN</name>
<reference evidence="1" key="1">
    <citation type="journal article" date="2017" name="Nature">
        <title>The sunflower genome provides insights into oil metabolism, flowering and Asterid evolution.</title>
        <authorList>
            <person name="Badouin H."/>
            <person name="Gouzy J."/>
            <person name="Grassa C.J."/>
            <person name="Murat F."/>
            <person name="Staton S.E."/>
            <person name="Cottret L."/>
            <person name="Lelandais-Briere C."/>
            <person name="Owens G.L."/>
            <person name="Carrere S."/>
            <person name="Mayjonade B."/>
            <person name="Legrand L."/>
            <person name="Gill N."/>
            <person name="Kane N.C."/>
            <person name="Bowers J.E."/>
            <person name="Hubner S."/>
            <person name="Bellec A."/>
            <person name="Berard A."/>
            <person name="Berges H."/>
            <person name="Blanchet N."/>
            <person name="Boniface M.C."/>
            <person name="Brunel D."/>
            <person name="Catrice O."/>
            <person name="Chaidir N."/>
            <person name="Claudel C."/>
            <person name="Donnadieu C."/>
            <person name="Faraut T."/>
            <person name="Fievet G."/>
            <person name="Helmstetter N."/>
            <person name="King M."/>
            <person name="Knapp S.J."/>
            <person name="Lai Z."/>
            <person name="Le Paslier M.C."/>
            <person name="Lippi Y."/>
            <person name="Lorenzon L."/>
            <person name="Mandel J.R."/>
            <person name="Marage G."/>
            <person name="Marchand G."/>
            <person name="Marquand E."/>
            <person name="Bret-Mestries E."/>
            <person name="Morien E."/>
            <person name="Nambeesan S."/>
            <person name="Nguyen T."/>
            <person name="Pegot-Espagnet P."/>
            <person name="Pouilly N."/>
            <person name="Raftis F."/>
            <person name="Sallet E."/>
            <person name="Schiex T."/>
            <person name="Thomas J."/>
            <person name="Vandecasteele C."/>
            <person name="Vares D."/>
            <person name="Vear F."/>
            <person name="Vautrin S."/>
            <person name="Crespi M."/>
            <person name="Mangin B."/>
            <person name="Burke J.M."/>
            <person name="Salse J."/>
            <person name="Munos S."/>
            <person name="Vincourt P."/>
            <person name="Rieseberg L.H."/>
            <person name="Langlade N.B."/>
        </authorList>
    </citation>
    <scope>NUCLEOTIDE SEQUENCE</scope>
    <source>
        <tissue evidence="1">Leaves</tissue>
    </source>
</reference>
<dbReference type="Gramene" id="mRNA:HanXRQr2_Chr05g0229861">
    <property type="protein sequence ID" value="CDS:HanXRQr2_Chr05g0229861.1"/>
    <property type="gene ID" value="HanXRQr2_Chr05g0229861"/>
</dbReference>
<proteinExistence type="predicted"/>
<sequence>MNFIVTEMIMIRRKANFFNRFTSFDDLNFGRIRVQIWYHGWTNDRICVQIHWFGTGWTLDRGFKRNSRFRTREMLNLVINKNRPKWFIIL</sequence>
<keyword evidence="2" id="KW-1185">Reference proteome</keyword>
<dbReference type="EMBL" id="MNCJ02000320">
    <property type="protein sequence ID" value="KAF5807107.1"/>
    <property type="molecule type" value="Genomic_DNA"/>
</dbReference>
<comment type="caution">
    <text evidence="1">The sequence shown here is derived from an EMBL/GenBank/DDBJ whole genome shotgun (WGS) entry which is preliminary data.</text>
</comment>
<protein>
    <submittedName>
        <fullName evidence="1">Uncharacterized protein</fullName>
    </submittedName>
</protein>
<evidence type="ECO:0000313" key="1">
    <source>
        <dbReference type="EMBL" id="KAF5807107.1"/>
    </source>
</evidence>
<evidence type="ECO:0000313" key="2">
    <source>
        <dbReference type="Proteomes" id="UP000215914"/>
    </source>
</evidence>
<reference evidence="1" key="2">
    <citation type="submission" date="2020-06" db="EMBL/GenBank/DDBJ databases">
        <title>Helianthus annuus Genome sequencing and assembly Release 2.</title>
        <authorList>
            <person name="Gouzy J."/>
            <person name="Langlade N."/>
            <person name="Munos S."/>
        </authorList>
    </citation>
    <scope>NUCLEOTIDE SEQUENCE</scope>
    <source>
        <tissue evidence="1">Leaves</tissue>
    </source>
</reference>
<accession>A0A9K3J2C2</accession>
<dbReference type="Proteomes" id="UP000215914">
    <property type="component" value="Unassembled WGS sequence"/>
</dbReference>